<dbReference type="AlphaFoldDB" id="A0A1R0GR70"/>
<feature type="compositionally biased region" description="Polar residues" evidence="1">
    <location>
        <begin position="239"/>
        <end position="251"/>
    </location>
</feature>
<dbReference type="Proteomes" id="UP000187455">
    <property type="component" value="Unassembled WGS sequence"/>
</dbReference>
<evidence type="ECO:0000313" key="3">
    <source>
        <dbReference type="Proteomes" id="UP000187455"/>
    </source>
</evidence>
<name>A0A1R0GR70_9FUNG</name>
<gene>
    <name evidence="2" type="ORF">AYI68_g6537</name>
</gene>
<accession>A0A1R0GR70</accession>
<evidence type="ECO:0000256" key="1">
    <source>
        <dbReference type="SAM" id="MobiDB-lite"/>
    </source>
</evidence>
<evidence type="ECO:0000313" key="2">
    <source>
        <dbReference type="EMBL" id="OLY79397.1"/>
    </source>
</evidence>
<dbReference type="STRING" id="133383.A0A1R0GR70"/>
<feature type="region of interest" description="Disordered" evidence="1">
    <location>
        <begin position="239"/>
        <end position="259"/>
    </location>
</feature>
<dbReference type="OrthoDB" id="10050321at2759"/>
<dbReference type="EMBL" id="LSSL01004501">
    <property type="protein sequence ID" value="OLY79397.1"/>
    <property type="molecule type" value="Genomic_DNA"/>
</dbReference>
<comment type="caution">
    <text evidence="2">The sequence shown here is derived from an EMBL/GenBank/DDBJ whole genome shotgun (WGS) entry which is preliminary data.</text>
</comment>
<proteinExistence type="predicted"/>
<organism evidence="2 3">
    <name type="scientific">Smittium mucronatum</name>
    <dbReference type="NCBI Taxonomy" id="133383"/>
    <lineage>
        <taxon>Eukaryota</taxon>
        <taxon>Fungi</taxon>
        <taxon>Fungi incertae sedis</taxon>
        <taxon>Zoopagomycota</taxon>
        <taxon>Kickxellomycotina</taxon>
        <taxon>Harpellomycetes</taxon>
        <taxon>Harpellales</taxon>
        <taxon>Legeriomycetaceae</taxon>
        <taxon>Smittium</taxon>
    </lineage>
</organism>
<keyword evidence="3" id="KW-1185">Reference proteome</keyword>
<sequence length="294" mass="33714">MVQDDAEILPKLYWKSSSNVEFPSPRETDATPFIGTEEFFHEDYEIMDVERCLNVAIMEWVLVPTRESGSGDIHRLQLVGLGYISWAPKLLGDMDFIGGINSYQFQGTQKSIIRLKNQRIQGKSTTSISRQHDSSVVREEFWRDNITVTTRNFERNLEALYKNEYQTAGDLFNIKIEFRGFPKQADCSDKNFTLHGNFLKAELTSRESLRDSFFIPTKKESEDPLQLVPERQCSSTVNITADNTTGKNGNSRPRKRKVPALEQQAQEKYGLESRWSFLETQGLGNYAIDCILSN</sequence>
<reference evidence="2 3" key="1">
    <citation type="journal article" date="2016" name="Mol. Biol. Evol.">
        <title>Genome-Wide Survey of Gut Fungi (Harpellales) Reveals the First Horizontally Transferred Ubiquitin Gene from a Mosquito Host.</title>
        <authorList>
            <person name="Wang Y."/>
            <person name="White M.M."/>
            <person name="Kvist S."/>
            <person name="Moncalvo J.M."/>
        </authorList>
    </citation>
    <scope>NUCLEOTIDE SEQUENCE [LARGE SCALE GENOMIC DNA]</scope>
    <source>
        <strain evidence="2 3">ALG-7-W6</strain>
    </source>
</reference>
<protein>
    <submittedName>
        <fullName evidence="2">Uncharacterized protein</fullName>
    </submittedName>
</protein>